<dbReference type="EMBL" id="BQNB010021616">
    <property type="protein sequence ID" value="GJU08278.1"/>
    <property type="molecule type" value="Genomic_DNA"/>
</dbReference>
<keyword evidence="3" id="KW-1185">Reference proteome</keyword>
<feature type="region of interest" description="Disordered" evidence="1">
    <location>
        <begin position="1"/>
        <end position="54"/>
    </location>
</feature>
<protein>
    <submittedName>
        <fullName evidence="2">Uncharacterized protein</fullName>
    </submittedName>
</protein>
<evidence type="ECO:0000313" key="3">
    <source>
        <dbReference type="Proteomes" id="UP001151760"/>
    </source>
</evidence>
<dbReference type="Proteomes" id="UP001151760">
    <property type="component" value="Unassembled WGS sequence"/>
</dbReference>
<feature type="compositionally biased region" description="Pro residues" evidence="1">
    <location>
        <begin position="7"/>
        <end position="17"/>
    </location>
</feature>
<gene>
    <name evidence="2" type="ORF">Tco_1124708</name>
</gene>
<sequence length="163" mass="18023">MSEIDPEPPNPLNPLPPIDKSNEFTKTYKKSDKKPDKSLKPKKTTRTMNPDPKMTMKHKKMLYGTSHVSVKNVVTCSGPKEGVIGIVDEGMEDGIDDEEGMEAGMITNLNKNWGTSSRFSDVVPEIPIPVEQNPFLSTKLNMDVGIDGKLNGKNGARIIDLKR</sequence>
<reference evidence="2" key="2">
    <citation type="submission" date="2022-01" db="EMBL/GenBank/DDBJ databases">
        <authorList>
            <person name="Yamashiro T."/>
            <person name="Shiraishi A."/>
            <person name="Satake H."/>
            <person name="Nakayama K."/>
        </authorList>
    </citation>
    <scope>NUCLEOTIDE SEQUENCE</scope>
</reference>
<reference evidence="2" key="1">
    <citation type="journal article" date="2022" name="Int. J. Mol. Sci.">
        <title>Draft Genome of Tanacetum Coccineum: Genomic Comparison of Closely Related Tanacetum-Family Plants.</title>
        <authorList>
            <person name="Yamashiro T."/>
            <person name="Shiraishi A."/>
            <person name="Nakayama K."/>
            <person name="Satake H."/>
        </authorList>
    </citation>
    <scope>NUCLEOTIDE SEQUENCE</scope>
</reference>
<comment type="caution">
    <text evidence="2">The sequence shown here is derived from an EMBL/GenBank/DDBJ whole genome shotgun (WGS) entry which is preliminary data.</text>
</comment>
<feature type="non-terminal residue" evidence="2">
    <location>
        <position position="163"/>
    </location>
</feature>
<evidence type="ECO:0000313" key="2">
    <source>
        <dbReference type="EMBL" id="GJU08278.1"/>
    </source>
</evidence>
<proteinExistence type="predicted"/>
<accession>A0ABQ5J9S2</accession>
<organism evidence="2 3">
    <name type="scientific">Tanacetum coccineum</name>
    <dbReference type="NCBI Taxonomy" id="301880"/>
    <lineage>
        <taxon>Eukaryota</taxon>
        <taxon>Viridiplantae</taxon>
        <taxon>Streptophyta</taxon>
        <taxon>Embryophyta</taxon>
        <taxon>Tracheophyta</taxon>
        <taxon>Spermatophyta</taxon>
        <taxon>Magnoliopsida</taxon>
        <taxon>eudicotyledons</taxon>
        <taxon>Gunneridae</taxon>
        <taxon>Pentapetalae</taxon>
        <taxon>asterids</taxon>
        <taxon>campanulids</taxon>
        <taxon>Asterales</taxon>
        <taxon>Asteraceae</taxon>
        <taxon>Asteroideae</taxon>
        <taxon>Anthemideae</taxon>
        <taxon>Anthemidinae</taxon>
        <taxon>Tanacetum</taxon>
    </lineage>
</organism>
<evidence type="ECO:0000256" key="1">
    <source>
        <dbReference type="SAM" id="MobiDB-lite"/>
    </source>
</evidence>
<name>A0ABQ5J9S2_9ASTR</name>
<feature type="compositionally biased region" description="Basic and acidic residues" evidence="1">
    <location>
        <begin position="29"/>
        <end position="39"/>
    </location>
</feature>